<name>A0A0G0MQF8_YANXG</name>
<keyword evidence="1" id="KW-1133">Transmembrane helix</keyword>
<dbReference type="EMBL" id="LBWF01000001">
    <property type="protein sequence ID" value="KKR02676.1"/>
    <property type="molecule type" value="Genomic_DNA"/>
</dbReference>
<sequence>MSELQIILYLIACPIGWYLLASLDYGLNGGQLGRHPFLFPFECFAEDIKCYWFGGQKHRVEFIRSRCVGEGSFCGSKRSYTHKEIRESNLYEEVFWAMCGGRISFWSQQILYLFLGPVFIGFLLAGAIIGLIVNTLIFWPIDKLRGNR</sequence>
<feature type="transmembrane region" description="Helical" evidence="1">
    <location>
        <begin position="110"/>
        <end position="139"/>
    </location>
</feature>
<keyword evidence="1" id="KW-0472">Membrane</keyword>
<comment type="caution">
    <text evidence="2">The sequence shown here is derived from an EMBL/GenBank/DDBJ whole genome shotgun (WGS) entry which is preliminary data.</text>
</comment>
<evidence type="ECO:0000313" key="3">
    <source>
        <dbReference type="Proteomes" id="UP000034845"/>
    </source>
</evidence>
<evidence type="ECO:0000313" key="2">
    <source>
        <dbReference type="EMBL" id="KKR02676.1"/>
    </source>
</evidence>
<feature type="transmembrane region" description="Helical" evidence="1">
    <location>
        <begin position="6"/>
        <end position="27"/>
    </location>
</feature>
<evidence type="ECO:0000256" key="1">
    <source>
        <dbReference type="SAM" id="Phobius"/>
    </source>
</evidence>
<protein>
    <submittedName>
        <fullName evidence="2">Uncharacterized protein</fullName>
    </submittedName>
</protein>
<gene>
    <name evidence="2" type="ORF">UT29_C0001G0156</name>
</gene>
<accession>A0A0G0MQF8</accession>
<proteinExistence type="predicted"/>
<reference evidence="2 3" key="1">
    <citation type="journal article" date="2015" name="Nature">
        <title>rRNA introns, odd ribosomes, and small enigmatic genomes across a large radiation of phyla.</title>
        <authorList>
            <person name="Brown C.T."/>
            <person name="Hug L.A."/>
            <person name="Thomas B.C."/>
            <person name="Sharon I."/>
            <person name="Castelle C.J."/>
            <person name="Singh A."/>
            <person name="Wilkins M.J."/>
            <person name="Williams K.H."/>
            <person name="Banfield J.F."/>
        </authorList>
    </citation>
    <scope>NUCLEOTIDE SEQUENCE [LARGE SCALE GENOMIC DNA]</scope>
    <source>
        <strain evidence="3">GW2011_GWA1_39_13</strain>
    </source>
</reference>
<organism evidence="2 3">
    <name type="scientific">Yanofskybacteria sp. (strain GW2011_GWA1_39_13)</name>
    <dbReference type="NCBI Taxonomy" id="1619019"/>
    <lineage>
        <taxon>Bacteria</taxon>
        <taxon>Candidatus Yanofskyibacteriota</taxon>
    </lineage>
</organism>
<dbReference type="Proteomes" id="UP000034845">
    <property type="component" value="Unassembled WGS sequence"/>
</dbReference>
<keyword evidence="1" id="KW-0812">Transmembrane</keyword>
<dbReference type="AlphaFoldDB" id="A0A0G0MQF8"/>